<evidence type="ECO:0000313" key="2">
    <source>
        <dbReference type="Proteomes" id="UP001497535"/>
    </source>
</evidence>
<comment type="caution">
    <text evidence="1">The sequence shown here is derived from an EMBL/GenBank/DDBJ whole genome shotgun (WGS) entry which is preliminary data.</text>
</comment>
<organism evidence="1 2">
    <name type="scientific">Meloidogyne enterolobii</name>
    <name type="common">Root-knot nematode worm</name>
    <name type="synonym">Meloidogyne mayaguensis</name>
    <dbReference type="NCBI Taxonomy" id="390850"/>
    <lineage>
        <taxon>Eukaryota</taxon>
        <taxon>Metazoa</taxon>
        <taxon>Ecdysozoa</taxon>
        <taxon>Nematoda</taxon>
        <taxon>Chromadorea</taxon>
        <taxon>Rhabditida</taxon>
        <taxon>Tylenchina</taxon>
        <taxon>Tylenchomorpha</taxon>
        <taxon>Tylenchoidea</taxon>
        <taxon>Meloidogynidae</taxon>
        <taxon>Meloidogyninae</taxon>
        <taxon>Meloidogyne</taxon>
    </lineage>
</organism>
<name>A0ACB1AK31_MELEN</name>
<gene>
    <name evidence="1" type="ORF">MENTE1834_LOCUS39474</name>
</gene>
<dbReference type="EMBL" id="CAVMJV010000089">
    <property type="protein sequence ID" value="CAK5091629.1"/>
    <property type="molecule type" value="Genomic_DNA"/>
</dbReference>
<dbReference type="Proteomes" id="UP001497535">
    <property type="component" value="Unassembled WGS sequence"/>
</dbReference>
<reference evidence="1" key="1">
    <citation type="submission" date="2023-11" db="EMBL/GenBank/DDBJ databases">
        <authorList>
            <person name="Poullet M."/>
        </authorList>
    </citation>
    <scope>NUCLEOTIDE SEQUENCE</scope>
    <source>
        <strain evidence="1">E1834</strain>
    </source>
</reference>
<evidence type="ECO:0000313" key="1">
    <source>
        <dbReference type="EMBL" id="CAK5091629.1"/>
    </source>
</evidence>
<keyword evidence="2" id="KW-1185">Reference proteome</keyword>
<accession>A0ACB1AK31</accession>
<sequence>MFPNTPLYFPLNHSHKPTDCFHNTLHPPYFHISNLVIPPQYFHFCLLACAALFD</sequence>
<proteinExistence type="predicted"/>
<protein>
    <submittedName>
        <fullName evidence="1">Uncharacterized protein</fullName>
    </submittedName>
</protein>